<reference evidence="1" key="1">
    <citation type="submission" date="2021-12" db="EMBL/GenBank/DDBJ databases">
        <title>Bradyrhizobium xenonodulans sp. nov.</title>
        <authorList>
            <person name="Claassens R."/>
            <person name="Venter S.N."/>
            <person name="Beukes C.W."/>
            <person name="Stepkowski T."/>
            <person name="Steenkamp E.T."/>
        </authorList>
    </citation>
    <scope>NUCLEOTIDE SEQUENCE</scope>
    <source>
        <strain evidence="1">14AB</strain>
    </source>
</reference>
<sequence length="295" mass="32819">MPSDGLFNVLIVLTRALVRLGPKSRSELLNACGAELDGVDPKHLSQSLTRWTELGLFAVDDGVIALREPYRSLLGRNADIAEARLPKVAREIALAPDNNARFWEAEENRSADFSRGLSWILAQDVYALDTSSHQRVATLESTQVADDAKRMLQNDTRWNGLRTWMLYLGFARGGAQVTIDPTDAVRDMLPSIFGRDESLPAPIFVERAATALPVLDGGAYRLKIEEVLKDSNWTRPSEGHLSTAFSRAIQRLDREGLIAAEKKSDSEEGIMLTGVDQRPWRGMTHIRRIQAKKGK</sequence>
<gene>
    <name evidence="1" type="ORF">I3J27_33990</name>
</gene>
<dbReference type="Proteomes" id="UP001179614">
    <property type="component" value="Chromosome"/>
</dbReference>
<protein>
    <submittedName>
        <fullName evidence="1">Uncharacterized protein</fullName>
    </submittedName>
</protein>
<name>A0ABY7MIC7_9BRAD</name>
<dbReference type="InterPro" id="IPR049812">
    <property type="entry name" value="DpdG-like"/>
</dbReference>
<dbReference type="NCBIfam" id="NF041064">
    <property type="entry name" value="DpdG"/>
    <property type="match status" value="1"/>
</dbReference>
<dbReference type="EMBL" id="CP089391">
    <property type="protein sequence ID" value="WBL77939.1"/>
    <property type="molecule type" value="Genomic_DNA"/>
</dbReference>
<proteinExistence type="predicted"/>
<evidence type="ECO:0000313" key="2">
    <source>
        <dbReference type="Proteomes" id="UP001179614"/>
    </source>
</evidence>
<evidence type="ECO:0000313" key="1">
    <source>
        <dbReference type="EMBL" id="WBL77939.1"/>
    </source>
</evidence>
<organism evidence="1 2">
    <name type="scientific">Bradyrhizobium xenonodulans</name>
    <dbReference type="NCBI Taxonomy" id="2736875"/>
    <lineage>
        <taxon>Bacteria</taxon>
        <taxon>Pseudomonadati</taxon>
        <taxon>Pseudomonadota</taxon>
        <taxon>Alphaproteobacteria</taxon>
        <taxon>Hyphomicrobiales</taxon>
        <taxon>Nitrobacteraceae</taxon>
        <taxon>Bradyrhizobium</taxon>
    </lineage>
</organism>
<accession>A0ABY7MIC7</accession>
<keyword evidence="2" id="KW-1185">Reference proteome</keyword>
<dbReference type="RefSeq" id="WP_270163230.1">
    <property type="nucleotide sequence ID" value="NZ_CP089391.1"/>
</dbReference>